<evidence type="ECO:0000313" key="5">
    <source>
        <dbReference type="RefSeq" id="XP_011505276.1"/>
    </source>
</evidence>
<feature type="domain" description="CMP/dCMP-type deaminase" evidence="3">
    <location>
        <begin position="158"/>
        <end position="351"/>
    </location>
</feature>
<dbReference type="AlphaFoldDB" id="A0AAJ6YVV3"/>
<dbReference type="GO" id="GO:0005737">
    <property type="term" value="C:cytoplasm"/>
    <property type="evidence" value="ECO:0007669"/>
    <property type="project" value="TreeGrafter"/>
</dbReference>
<reference evidence="5" key="1">
    <citation type="submission" date="2025-08" db="UniProtKB">
        <authorList>
            <consortium name="RefSeq"/>
        </authorList>
    </citation>
    <scope>IDENTIFICATION</scope>
</reference>
<dbReference type="PANTHER" id="PTHR11079:SF156">
    <property type="entry name" value="INACTIVE TRNA-SPECIFIC ADENOSINE DEAMINASE-LIKE PROTEIN 3-RELATED"/>
    <property type="match status" value="1"/>
</dbReference>
<dbReference type="Proteomes" id="UP000695007">
    <property type="component" value="Unplaced"/>
</dbReference>
<dbReference type="PROSITE" id="PS51747">
    <property type="entry name" value="CYT_DCMP_DEAMINASES_2"/>
    <property type="match status" value="1"/>
</dbReference>
<name>A0AAJ6YVV3_9HYME</name>
<dbReference type="RefSeq" id="XP_011505276.1">
    <property type="nucleotide sequence ID" value="XM_011506974.1"/>
</dbReference>
<dbReference type="GeneID" id="105368066"/>
<evidence type="ECO:0000313" key="4">
    <source>
        <dbReference type="Proteomes" id="UP000695007"/>
    </source>
</evidence>
<dbReference type="GO" id="GO:0052717">
    <property type="term" value="F:tRNA-specific adenosine-34 deaminase activity"/>
    <property type="evidence" value="ECO:0007669"/>
    <property type="project" value="TreeGrafter"/>
</dbReference>
<evidence type="ECO:0000256" key="2">
    <source>
        <dbReference type="ARBA" id="ARBA00038160"/>
    </source>
</evidence>
<keyword evidence="1" id="KW-0819">tRNA processing</keyword>
<comment type="similarity">
    <text evidence="2">Belongs to the cytidine and deoxycytidylate deaminase family. ADAT3 subfamily.</text>
</comment>
<dbReference type="InterPro" id="IPR016193">
    <property type="entry name" value="Cytidine_deaminase-like"/>
</dbReference>
<protein>
    <submittedName>
        <fullName evidence="5">Probable inactive tRNA-specific adenosine deaminase-like protein 3</fullName>
    </submittedName>
</protein>
<organism evidence="4 5">
    <name type="scientific">Ceratosolen solmsi marchali</name>
    <dbReference type="NCBI Taxonomy" id="326594"/>
    <lineage>
        <taxon>Eukaryota</taxon>
        <taxon>Metazoa</taxon>
        <taxon>Ecdysozoa</taxon>
        <taxon>Arthropoda</taxon>
        <taxon>Hexapoda</taxon>
        <taxon>Insecta</taxon>
        <taxon>Pterygota</taxon>
        <taxon>Neoptera</taxon>
        <taxon>Endopterygota</taxon>
        <taxon>Hymenoptera</taxon>
        <taxon>Apocrita</taxon>
        <taxon>Proctotrupomorpha</taxon>
        <taxon>Chalcidoidea</taxon>
        <taxon>Agaonidae</taxon>
        <taxon>Agaoninae</taxon>
        <taxon>Ceratosolen</taxon>
    </lineage>
</organism>
<accession>A0AAJ6YVV3</accession>
<dbReference type="Gene3D" id="3.40.140.10">
    <property type="entry name" value="Cytidine Deaminase, domain 2"/>
    <property type="match status" value="1"/>
</dbReference>
<gene>
    <name evidence="5" type="primary">LOC105368066</name>
</gene>
<sequence length="372" mass="42005">MDTVHQHTDKSKDNESQMKFNWKLQPILPDEYTRLPSLEKSFIGILKDKKNISKVIVDLTNSLPTPQHLKRCSGLRIYLAYVNKVNGSQTNLKALLVENGFDISLLEDDYEIADIPSVAPRTKAQMTYALKYWPVNFHPNPYVEALISGSVFNDAQLRSLETYMKIAICIAEKSAVGTKDCNGSAIIVDPVNGNILSMAASSIDKHPMWHASMLAIDLVARLQGGGSWNLFNNAKDGTKIVESKYHNRMFPYYPECLNTKDSFPSESLLFKKPDQKNKNLKKKIDSKYEPYLCTGYWAILLQEPCPLCAMALLHSRVSRIFYGLSNPQTGILGSQAILHSIPGLNHRYQVWSSLLLDTCRKTLEKCRWIDGS</sequence>
<keyword evidence="4" id="KW-1185">Reference proteome</keyword>
<dbReference type="SUPFAM" id="SSF53927">
    <property type="entry name" value="Cytidine deaminase-like"/>
    <property type="match status" value="1"/>
</dbReference>
<evidence type="ECO:0000259" key="3">
    <source>
        <dbReference type="PROSITE" id="PS51747"/>
    </source>
</evidence>
<evidence type="ECO:0000256" key="1">
    <source>
        <dbReference type="ARBA" id="ARBA00022694"/>
    </source>
</evidence>
<proteinExistence type="inferred from homology"/>
<dbReference type="PANTHER" id="PTHR11079">
    <property type="entry name" value="CYTOSINE DEAMINASE FAMILY MEMBER"/>
    <property type="match status" value="1"/>
</dbReference>
<dbReference type="InterPro" id="IPR002125">
    <property type="entry name" value="CMP_dCMP_dom"/>
</dbReference>
<dbReference type="GO" id="GO:0005634">
    <property type="term" value="C:nucleus"/>
    <property type="evidence" value="ECO:0007669"/>
    <property type="project" value="TreeGrafter"/>
</dbReference>
<dbReference type="GO" id="GO:0008033">
    <property type="term" value="P:tRNA processing"/>
    <property type="evidence" value="ECO:0007669"/>
    <property type="project" value="UniProtKB-KW"/>
</dbReference>
<dbReference type="KEGG" id="csol:105368066"/>